<proteinExistence type="inferred from homology"/>
<protein>
    <recommendedName>
        <fullName evidence="7">Protein-tyrosine sulfotransferase</fullName>
        <ecNumber evidence="7">2.8.2.20</ecNumber>
    </recommendedName>
</protein>
<comment type="similarity">
    <text evidence="2 7">Belongs to the protein sulfotransferase family.</text>
</comment>
<keyword evidence="4" id="KW-1015">Disulfide bond</keyword>
<feature type="transmembrane region" description="Helical" evidence="9">
    <location>
        <begin position="12"/>
        <end position="31"/>
    </location>
</feature>
<evidence type="ECO:0000256" key="9">
    <source>
        <dbReference type="SAM" id="Phobius"/>
    </source>
</evidence>
<dbReference type="PANTHER" id="PTHR12788">
    <property type="entry name" value="PROTEIN-TYROSINE SULFOTRANSFERASE 2"/>
    <property type="match status" value="1"/>
</dbReference>
<organism evidence="10">
    <name type="scientific">Aceria tosichella</name>
    <name type="common">wheat curl mite</name>
    <dbReference type="NCBI Taxonomy" id="561515"/>
    <lineage>
        <taxon>Eukaryota</taxon>
        <taxon>Metazoa</taxon>
        <taxon>Ecdysozoa</taxon>
        <taxon>Arthropoda</taxon>
        <taxon>Chelicerata</taxon>
        <taxon>Arachnida</taxon>
        <taxon>Acari</taxon>
        <taxon>Acariformes</taxon>
        <taxon>Trombidiformes</taxon>
        <taxon>Prostigmata</taxon>
        <taxon>Eupodina</taxon>
        <taxon>Eriophyoidea</taxon>
        <taxon>Eriophyidae</taxon>
        <taxon>Eriophyinae</taxon>
        <taxon>Aceriini</taxon>
        <taxon>Aceria</taxon>
    </lineage>
</organism>
<dbReference type="InterPro" id="IPR027417">
    <property type="entry name" value="P-loop_NTPase"/>
</dbReference>
<comment type="function">
    <text evidence="1 7">Catalyzes the O-sulfation of tyrosine residues within acidic motifs of polypeptides, using 3'-phosphoadenylyl sulfate (PAPS) as cosubstrate.</text>
</comment>
<dbReference type="InterPro" id="IPR026634">
    <property type="entry name" value="TPST-like"/>
</dbReference>
<dbReference type="EMBL" id="GGYP01007450">
    <property type="protein sequence ID" value="MDE52221.1"/>
    <property type="molecule type" value="Transcribed_RNA"/>
</dbReference>
<keyword evidence="5" id="KW-0325">Glycoprotein</keyword>
<evidence type="ECO:0000256" key="2">
    <source>
        <dbReference type="ARBA" id="ARBA00009988"/>
    </source>
</evidence>
<evidence type="ECO:0000313" key="10">
    <source>
        <dbReference type="EMBL" id="MDE52221.1"/>
    </source>
</evidence>
<keyword evidence="9" id="KW-0812">Transmembrane</keyword>
<keyword evidence="3 7" id="KW-0808">Transferase</keyword>
<evidence type="ECO:0000256" key="3">
    <source>
        <dbReference type="ARBA" id="ARBA00022679"/>
    </source>
</evidence>
<keyword evidence="9" id="KW-1133">Transmembrane helix</keyword>
<evidence type="ECO:0000256" key="8">
    <source>
        <dbReference type="SAM" id="MobiDB-lite"/>
    </source>
</evidence>
<dbReference type="AlphaFoldDB" id="A0A6G1SPU0"/>
<comment type="catalytic activity">
    <reaction evidence="6 7">
        <text>L-tyrosyl-[protein] + 3'-phosphoadenylyl sulfate = O-sulfo-L-tyrosine-[protein] + adenosine 3',5'-bisphosphate + H(+)</text>
        <dbReference type="Rhea" id="RHEA:16801"/>
        <dbReference type="Rhea" id="RHEA-COMP:10136"/>
        <dbReference type="Rhea" id="RHEA-COMP:11688"/>
        <dbReference type="ChEBI" id="CHEBI:15378"/>
        <dbReference type="ChEBI" id="CHEBI:46858"/>
        <dbReference type="ChEBI" id="CHEBI:58339"/>
        <dbReference type="ChEBI" id="CHEBI:58343"/>
        <dbReference type="ChEBI" id="CHEBI:65286"/>
        <dbReference type="EC" id="2.8.2.20"/>
    </reaction>
</comment>
<dbReference type="GO" id="GO:0008476">
    <property type="term" value="F:protein-tyrosine sulfotransferase activity"/>
    <property type="evidence" value="ECO:0007669"/>
    <property type="project" value="UniProtKB-EC"/>
</dbReference>
<accession>A0A6G1SPU0</accession>
<feature type="region of interest" description="Disordered" evidence="8">
    <location>
        <begin position="382"/>
        <end position="405"/>
    </location>
</feature>
<dbReference type="SUPFAM" id="SSF52540">
    <property type="entry name" value="P-loop containing nucleoside triphosphate hydrolases"/>
    <property type="match status" value="1"/>
</dbReference>
<evidence type="ECO:0000256" key="5">
    <source>
        <dbReference type="ARBA" id="ARBA00023180"/>
    </source>
</evidence>
<evidence type="ECO:0000256" key="7">
    <source>
        <dbReference type="RuleBase" id="RU365018"/>
    </source>
</evidence>
<gene>
    <name evidence="10" type="primary">Tango13</name>
    <name evidence="10" type="ORF">g.14851</name>
</gene>
<evidence type="ECO:0000256" key="1">
    <source>
        <dbReference type="ARBA" id="ARBA00003886"/>
    </source>
</evidence>
<evidence type="ECO:0000256" key="6">
    <source>
        <dbReference type="ARBA" id="ARBA00048460"/>
    </source>
</evidence>
<dbReference type="FunFam" id="3.40.50.300:FF:002853">
    <property type="entry name" value="Protein-tyrosine sulfotransferase"/>
    <property type="match status" value="1"/>
</dbReference>
<dbReference type="EC" id="2.8.2.20" evidence="7"/>
<name>A0A6G1SPU0_9ACAR</name>
<dbReference type="GO" id="GO:0005794">
    <property type="term" value="C:Golgi apparatus"/>
    <property type="evidence" value="ECO:0007669"/>
    <property type="project" value="UniProtKB-ARBA"/>
</dbReference>
<feature type="compositionally biased region" description="Polar residues" evidence="8">
    <location>
        <begin position="386"/>
        <end position="405"/>
    </location>
</feature>
<evidence type="ECO:0000256" key="4">
    <source>
        <dbReference type="ARBA" id="ARBA00023157"/>
    </source>
</evidence>
<keyword evidence="9" id="KW-0472">Membrane</keyword>
<dbReference type="PANTHER" id="PTHR12788:SF10">
    <property type="entry name" value="PROTEIN-TYROSINE SULFOTRANSFERASE"/>
    <property type="match status" value="1"/>
</dbReference>
<reference evidence="10" key="1">
    <citation type="submission" date="2018-10" db="EMBL/GenBank/DDBJ databases">
        <title>Transcriptome assembly of Aceria tosichella (Wheat curl mite) Type 2.</title>
        <authorList>
            <person name="Scully E.D."/>
            <person name="Geib S.M."/>
            <person name="Palmer N.A."/>
            <person name="Gupta A.K."/>
            <person name="Sarath G."/>
            <person name="Tatineni S."/>
        </authorList>
    </citation>
    <scope>NUCLEOTIDE SEQUENCE</scope>
    <source>
        <strain evidence="10">LincolnNE</strain>
    </source>
</reference>
<dbReference type="Pfam" id="PF13469">
    <property type="entry name" value="Sulfotransfer_3"/>
    <property type="match status" value="1"/>
</dbReference>
<dbReference type="Gene3D" id="3.40.50.300">
    <property type="entry name" value="P-loop containing nucleotide triphosphate hydrolases"/>
    <property type="match status" value="1"/>
</dbReference>
<sequence length="405" mass="46115">MTMIIYRSPKRVAILGLTALCTTTVIMLFLYNRNPDFFSAVKPVQQAGQDLWQPQEKFIELSEEDAQALGGNRHYKYSRDMPVVFIGGMPRSGTTLLRVMLDSHPDIRCGGETRVIPRLLNLRNSWLKAPFESQRLLEAGITADVLDRAVGEFMLEIIARHGKPARRLCNKDPFTLKSAVYINTLFPKGQFLFMIRDGRAVAHSIVSRKVTISGFDITNYRQCLKKWNSATSSMYEQCKQLGPKICHPVYYEQLVLHPEQTLRGILKFLNLPWNDAVLHHEQFINQPDGIELSKLELSTDQVVKPVNTDTLSKWVGALPADVVRDMAEIAPMLSVLGYDPTANPPNYGDPDPFVLGKMKLIEQNKDEWKKKEEKLIHQREELRQSLMAQGQKQNPSTKKAQNKQL</sequence>